<feature type="region of interest" description="Disordered" evidence="1">
    <location>
        <begin position="125"/>
        <end position="150"/>
    </location>
</feature>
<dbReference type="AlphaFoldDB" id="A0A1B9H068"/>
<name>A0A1B9H068_9TREE</name>
<dbReference type="Proteomes" id="UP000092666">
    <property type="component" value="Unassembled WGS sequence"/>
</dbReference>
<feature type="compositionally biased region" description="Low complexity" evidence="1">
    <location>
        <begin position="314"/>
        <end position="327"/>
    </location>
</feature>
<proteinExistence type="predicted"/>
<feature type="compositionally biased region" description="Polar residues" evidence="1">
    <location>
        <begin position="167"/>
        <end position="177"/>
    </location>
</feature>
<evidence type="ECO:0000313" key="2">
    <source>
        <dbReference type="EMBL" id="OCF36644.1"/>
    </source>
</evidence>
<keyword evidence="3" id="KW-1185">Reference proteome</keyword>
<feature type="compositionally biased region" description="Low complexity" evidence="1">
    <location>
        <begin position="241"/>
        <end position="254"/>
    </location>
</feature>
<protein>
    <submittedName>
        <fullName evidence="2">Uncharacterized protein</fullName>
    </submittedName>
</protein>
<gene>
    <name evidence="2" type="ORF">I316_01897</name>
</gene>
<feature type="region of interest" description="Disordered" evidence="1">
    <location>
        <begin position="167"/>
        <end position="192"/>
    </location>
</feature>
<evidence type="ECO:0000256" key="1">
    <source>
        <dbReference type="SAM" id="MobiDB-lite"/>
    </source>
</evidence>
<accession>A0A1B9H068</accession>
<evidence type="ECO:0000313" key="3">
    <source>
        <dbReference type="Proteomes" id="UP000092666"/>
    </source>
</evidence>
<sequence>MSFLRSPLAPRHYRSPIEPYRRSIPSLPFEILLLLLAQDDPPPPPSLLAKLCLLNSEVYFLVLPYLYRKVTLDKMALSQFFWGLESKRPKTGKGSFVFKLPPELAHVPKHYTLYTEPLGLVRRSVQSDPNSTVESNSSTSGTGSPAGSSKSILRAGWKENMSKVVNQAQGDNSSAQNHTRRVSDMDESATRIPVEPCAATERRKRYSLSLVKTLVLLDGADTQTSEELGYIVNAPNPHPFLSVPSSPLKSVPVSNEQGDGKDQNSHGYDDGHRRVPDNLFICQSSPNSSTPILDSFAPFADDTEVEQNIFRRFSSGSIHPTSTSSRPGRPPVPVPAHASARVTQSNTLAPSAEDMDGTPMMPRVRRLVLHAEMLSNLAQWRFISHRQQKDHEFVTALQGILGHIHIHNHSGSGSSSGASPSNTQEGLIVEIRGSIASLSDSNAENAIRYPAATPNPQATRRLAAEVLENLCDKWTVDKVVWHDLGTGGGKSVDHLAWIKGAKSVEWHFMEPDWTGAKAVERAGAGAGSGSGNENGEGRVDEAMKITPVQRASVIRGVLLKDMWRQQDQHHLTGNAPTSSDTTTNTNANLNDTRRRTRYTIIGAGSGISTFYTSEEGGPVTREYEAQTAVADLVRSGSGDLGGGPLSEEMWGRVEWVASSEMGRADMGEPRFANVNGSGQGGGCGCYSVFARSLKVSRR</sequence>
<reference evidence="2 3" key="1">
    <citation type="submission" date="2013-07" db="EMBL/GenBank/DDBJ databases">
        <title>The Genome Sequence of Cryptococcus heveanensis BCC8398.</title>
        <authorList>
            <consortium name="The Broad Institute Genome Sequencing Platform"/>
            <person name="Cuomo C."/>
            <person name="Litvintseva A."/>
            <person name="Chen Y."/>
            <person name="Heitman J."/>
            <person name="Sun S."/>
            <person name="Springer D."/>
            <person name="Dromer F."/>
            <person name="Young S.K."/>
            <person name="Zeng Q."/>
            <person name="Gargeya S."/>
            <person name="Fitzgerald M."/>
            <person name="Abouelleil A."/>
            <person name="Alvarado L."/>
            <person name="Berlin A.M."/>
            <person name="Chapman S.B."/>
            <person name="Dewar J."/>
            <person name="Goldberg J."/>
            <person name="Griggs A."/>
            <person name="Gujja S."/>
            <person name="Hansen M."/>
            <person name="Howarth C."/>
            <person name="Imamovic A."/>
            <person name="Larimer J."/>
            <person name="McCowan C."/>
            <person name="Murphy C."/>
            <person name="Pearson M."/>
            <person name="Priest M."/>
            <person name="Roberts A."/>
            <person name="Saif S."/>
            <person name="Shea T."/>
            <person name="Sykes S."/>
            <person name="Wortman J."/>
            <person name="Nusbaum C."/>
            <person name="Birren B."/>
        </authorList>
    </citation>
    <scope>NUCLEOTIDE SEQUENCE [LARGE SCALE GENOMIC DNA]</scope>
    <source>
        <strain evidence="2 3">BCC8398</strain>
    </source>
</reference>
<feature type="region of interest" description="Disordered" evidence="1">
    <location>
        <begin position="241"/>
        <end position="276"/>
    </location>
</feature>
<dbReference type="OrthoDB" id="2564479at2759"/>
<dbReference type="EMBL" id="KI669495">
    <property type="protein sequence ID" value="OCF36644.1"/>
    <property type="molecule type" value="Genomic_DNA"/>
</dbReference>
<feature type="compositionally biased region" description="Low complexity" evidence="1">
    <location>
        <begin position="577"/>
        <end position="590"/>
    </location>
</feature>
<organism evidence="2 3">
    <name type="scientific">Kwoniella heveanensis BCC8398</name>
    <dbReference type="NCBI Taxonomy" id="1296120"/>
    <lineage>
        <taxon>Eukaryota</taxon>
        <taxon>Fungi</taxon>
        <taxon>Dikarya</taxon>
        <taxon>Basidiomycota</taxon>
        <taxon>Agaricomycotina</taxon>
        <taxon>Tremellomycetes</taxon>
        <taxon>Tremellales</taxon>
        <taxon>Cryptococcaceae</taxon>
        <taxon>Kwoniella</taxon>
    </lineage>
</organism>
<feature type="region of interest" description="Disordered" evidence="1">
    <location>
        <begin position="570"/>
        <end position="592"/>
    </location>
</feature>
<feature type="compositionally biased region" description="Low complexity" evidence="1">
    <location>
        <begin position="131"/>
        <end position="150"/>
    </location>
</feature>
<reference evidence="3" key="2">
    <citation type="submission" date="2013-12" db="EMBL/GenBank/DDBJ databases">
        <title>Evolution of pathogenesis and genome organization in the Tremellales.</title>
        <authorList>
            <person name="Cuomo C."/>
            <person name="Litvintseva A."/>
            <person name="Heitman J."/>
            <person name="Chen Y."/>
            <person name="Sun S."/>
            <person name="Springer D."/>
            <person name="Dromer F."/>
            <person name="Young S."/>
            <person name="Zeng Q."/>
            <person name="Chapman S."/>
            <person name="Gujja S."/>
            <person name="Saif S."/>
            <person name="Birren B."/>
        </authorList>
    </citation>
    <scope>NUCLEOTIDE SEQUENCE [LARGE SCALE GENOMIC DNA]</scope>
    <source>
        <strain evidence="3">BCC8398</strain>
    </source>
</reference>
<feature type="compositionally biased region" description="Basic and acidic residues" evidence="1">
    <location>
        <begin position="258"/>
        <end position="276"/>
    </location>
</feature>
<feature type="region of interest" description="Disordered" evidence="1">
    <location>
        <begin position="312"/>
        <end position="359"/>
    </location>
</feature>